<dbReference type="AlphaFoldDB" id="A0A4Q7NP25"/>
<feature type="compositionally biased region" description="Basic and acidic residues" evidence="1">
    <location>
        <begin position="199"/>
        <end position="210"/>
    </location>
</feature>
<evidence type="ECO:0000313" key="3">
    <source>
        <dbReference type="Proteomes" id="UP000293638"/>
    </source>
</evidence>
<organism evidence="2 3">
    <name type="scientific">Motilibacter rhizosphaerae</name>
    <dbReference type="NCBI Taxonomy" id="598652"/>
    <lineage>
        <taxon>Bacteria</taxon>
        <taxon>Bacillati</taxon>
        <taxon>Actinomycetota</taxon>
        <taxon>Actinomycetes</taxon>
        <taxon>Motilibacterales</taxon>
        <taxon>Motilibacteraceae</taxon>
        <taxon>Motilibacter</taxon>
    </lineage>
</organism>
<reference evidence="2 3" key="1">
    <citation type="submission" date="2019-02" db="EMBL/GenBank/DDBJ databases">
        <title>Genomic Encyclopedia of Type Strains, Phase IV (KMG-IV): sequencing the most valuable type-strain genomes for metagenomic binning, comparative biology and taxonomic classification.</title>
        <authorList>
            <person name="Goeker M."/>
        </authorList>
    </citation>
    <scope>NUCLEOTIDE SEQUENCE [LARGE SCALE GENOMIC DNA]</scope>
    <source>
        <strain evidence="2 3">DSM 45622</strain>
    </source>
</reference>
<evidence type="ECO:0008006" key="4">
    <source>
        <dbReference type="Google" id="ProtNLM"/>
    </source>
</evidence>
<evidence type="ECO:0000313" key="2">
    <source>
        <dbReference type="EMBL" id="RZS87005.1"/>
    </source>
</evidence>
<comment type="caution">
    <text evidence="2">The sequence shown here is derived from an EMBL/GenBank/DDBJ whole genome shotgun (WGS) entry which is preliminary data.</text>
</comment>
<sequence length="210" mass="23142">MDVHTKLDELTAMVTEARSMPMSASCILNRAEVLALLDEVRELLPEELHHAETVLEERDAVLDDGRREAERIIEDARAEQARLVDEQEVVQEAHRRAVQIVDDARSLSAQMRDETDDYVDAKLASFEVALGKTLAAVTRGREKLRARSAEELAADDGEELEQAPEGAYLGDPYAGAGYAEEGDEPGTYAGQRTAPGGAARDDVERGRRIR</sequence>
<proteinExistence type="predicted"/>
<name>A0A4Q7NP25_9ACTN</name>
<protein>
    <recommendedName>
        <fullName evidence="4">Cell division septum initiation protein DivIVA</fullName>
    </recommendedName>
</protein>
<gene>
    <name evidence="2" type="ORF">EV189_2424</name>
</gene>
<dbReference type="EMBL" id="SGXD01000003">
    <property type="protein sequence ID" value="RZS87005.1"/>
    <property type="molecule type" value="Genomic_DNA"/>
</dbReference>
<feature type="compositionally biased region" description="Acidic residues" evidence="1">
    <location>
        <begin position="152"/>
        <end position="162"/>
    </location>
</feature>
<feature type="region of interest" description="Disordered" evidence="1">
    <location>
        <begin position="149"/>
        <end position="210"/>
    </location>
</feature>
<dbReference type="RefSeq" id="WP_196788567.1">
    <property type="nucleotide sequence ID" value="NZ_SGXD01000003.1"/>
</dbReference>
<accession>A0A4Q7NP25</accession>
<evidence type="ECO:0000256" key="1">
    <source>
        <dbReference type="SAM" id="MobiDB-lite"/>
    </source>
</evidence>
<dbReference type="Proteomes" id="UP000293638">
    <property type="component" value="Unassembled WGS sequence"/>
</dbReference>
<keyword evidence="3" id="KW-1185">Reference proteome</keyword>